<keyword evidence="2 4" id="KW-0863">Zinc-finger</keyword>
<gene>
    <name evidence="7" type="ORF">ZHD862_LOCUS29243</name>
</gene>
<feature type="domain" description="BED-type" evidence="6">
    <location>
        <begin position="84"/>
        <end position="147"/>
    </location>
</feature>
<evidence type="ECO:0000256" key="2">
    <source>
        <dbReference type="ARBA" id="ARBA00022771"/>
    </source>
</evidence>
<comment type="caution">
    <text evidence="7">The sequence shown here is derived from an EMBL/GenBank/DDBJ whole genome shotgun (WGS) entry which is preliminary data.</text>
</comment>
<accession>A0A815F813</accession>
<dbReference type="PROSITE" id="PS50808">
    <property type="entry name" value="ZF_BED"/>
    <property type="match status" value="1"/>
</dbReference>
<dbReference type="GO" id="GO:0003677">
    <property type="term" value="F:DNA binding"/>
    <property type="evidence" value="ECO:0007669"/>
    <property type="project" value="InterPro"/>
</dbReference>
<dbReference type="InterPro" id="IPR016181">
    <property type="entry name" value="Acyl_CoA_acyltransferase"/>
</dbReference>
<dbReference type="Proteomes" id="UP000663864">
    <property type="component" value="Unassembled WGS sequence"/>
</dbReference>
<feature type="region of interest" description="Disordered" evidence="5">
    <location>
        <begin position="32"/>
        <end position="82"/>
    </location>
</feature>
<evidence type="ECO:0000256" key="5">
    <source>
        <dbReference type="SAM" id="MobiDB-lite"/>
    </source>
</evidence>
<evidence type="ECO:0000259" key="6">
    <source>
        <dbReference type="PROSITE" id="PS50808"/>
    </source>
</evidence>
<reference evidence="7" key="1">
    <citation type="submission" date="2021-02" db="EMBL/GenBank/DDBJ databases">
        <authorList>
            <person name="Nowell W R."/>
        </authorList>
    </citation>
    <scope>NUCLEOTIDE SEQUENCE</scope>
</reference>
<keyword evidence="3" id="KW-0862">Zinc</keyword>
<proteinExistence type="predicted"/>
<dbReference type="InterPro" id="IPR003656">
    <property type="entry name" value="Znf_BED"/>
</dbReference>
<organism evidence="7 8">
    <name type="scientific">Rotaria sordida</name>
    <dbReference type="NCBI Taxonomy" id="392033"/>
    <lineage>
        <taxon>Eukaryota</taxon>
        <taxon>Metazoa</taxon>
        <taxon>Spiralia</taxon>
        <taxon>Gnathifera</taxon>
        <taxon>Rotifera</taxon>
        <taxon>Eurotatoria</taxon>
        <taxon>Bdelloidea</taxon>
        <taxon>Philodinida</taxon>
        <taxon>Philodinidae</taxon>
        <taxon>Rotaria</taxon>
    </lineage>
</organism>
<dbReference type="EMBL" id="CAJNOT010002551">
    <property type="protein sequence ID" value="CAF1325533.1"/>
    <property type="molecule type" value="Genomic_DNA"/>
</dbReference>
<evidence type="ECO:0000256" key="3">
    <source>
        <dbReference type="ARBA" id="ARBA00022833"/>
    </source>
</evidence>
<dbReference type="AlphaFoldDB" id="A0A815F813"/>
<protein>
    <recommendedName>
        <fullName evidence="6">BED-type domain-containing protein</fullName>
    </recommendedName>
</protein>
<dbReference type="Pfam" id="PF02892">
    <property type="entry name" value="zf-BED"/>
    <property type="match status" value="1"/>
</dbReference>
<name>A0A815F813_9BILA</name>
<evidence type="ECO:0000256" key="1">
    <source>
        <dbReference type="ARBA" id="ARBA00022723"/>
    </source>
</evidence>
<feature type="compositionally biased region" description="Low complexity" evidence="5">
    <location>
        <begin position="41"/>
        <end position="76"/>
    </location>
</feature>
<evidence type="ECO:0000256" key="4">
    <source>
        <dbReference type="PROSITE-ProRule" id="PRU00027"/>
    </source>
</evidence>
<dbReference type="Gene3D" id="3.40.630.30">
    <property type="match status" value="1"/>
</dbReference>
<evidence type="ECO:0000313" key="8">
    <source>
        <dbReference type="Proteomes" id="UP000663864"/>
    </source>
</evidence>
<dbReference type="SUPFAM" id="SSF55729">
    <property type="entry name" value="Acyl-CoA N-acyltransferases (Nat)"/>
    <property type="match status" value="1"/>
</dbReference>
<evidence type="ECO:0000313" key="7">
    <source>
        <dbReference type="EMBL" id="CAF1325533.1"/>
    </source>
</evidence>
<keyword evidence="1" id="KW-0479">Metal-binding</keyword>
<sequence length="357" mass="40035">MKQKRKKTSTSIVYEILDDNQHHDTSTTANINSTIKSSNDNSSIPLTSNTTNSSSSNHNVTTQSSDTTNPTTTTPSIRQNFPNRESSNVWLYATKSKDGKSATCNLCRYVCAVVSHSTSTIRYHLIRQRDKYDLIISRSSPSSKSKISQHLKDELHSLCYNAIIIDHRPFNDPAQSLFDALLPRIKDLLGQRLSFLARHRPSGEIVGAVIADDLYEKHKNYSPDSPPATYPSRDLVNELINQFIHNDFDQELKPHLVAYILLGATRAQHTGKDVGSRLRAMVCNQARIQGFQYVLVQVSSPATRHIYTKKLGGKELSVIDPTTWIWKKKGDGSCPFKECHGDPIPNILIRLTSDSNE</sequence>
<dbReference type="GO" id="GO:0008270">
    <property type="term" value="F:zinc ion binding"/>
    <property type="evidence" value="ECO:0007669"/>
    <property type="project" value="UniProtKB-KW"/>
</dbReference>